<keyword evidence="2" id="KW-1185">Reference proteome</keyword>
<dbReference type="Pfam" id="PF08798">
    <property type="entry name" value="CRISPR_assoc"/>
    <property type="match status" value="1"/>
</dbReference>
<accession>A0A7K1LID3</accession>
<dbReference type="NCBIfam" id="TIGR01907">
    <property type="entry name" value="casE_Cse3"/>
    <property type="match status" value="1"/>
</dbReference>
<evidence type="ECO:0000313" key="1">
    <source>
        <dbReference type="EMBL" id="MUN54870.1"/>
    </source>
</evidence>
<name>A0A7K1LID3_9MICC</name>
<dbReference type="Gene3D" id="3.30.70.1200">
    <property type="entry name" value="Crispr-associated protein, domain 1"/>
    <property type="match status" value="1"/>
</dbReference>
<organism evidence="1 2">
    <name type="scientific">Rothia koreensis</name>
    <dbReference type="NCBI Taxonomy" id="592378"/>
    <lineage>
        <taxon>Bacteria</taxon>
        <taxon>Bacillati</taxon>
        <taxon>Actinomycetota</taxon>
        <taxon>Actinomycetes</taxon>
        <taxon>Micrococcales</taxon>
        <taxon>Micrococcaceae</taxon>
        <taxon>Rothia</taxon>
    </lineage>
</organism>
<dbReference type="AlphaFoldDB" id="A0A7K1LID3"/>
<dbReference type="InterPro" id="IPR010179">
    <property type="entry name" value="CRISPR-assoc_prot_Cse3"/>
</dbReference>
<gene>
    <name evidence="1" type="primary">cas6e</name>
    <name evidence="1" type="ORF">GMA10_06540</name>
</gene>
<protein>
    <submittedName>
        <fullName evidence="1">Type I-E CRISPR-associated protein Cas6/Cse3/CasE</fullName>
    </submittedName>
</protein>
<dbReference type="Gene3D" id="3.30.70.1210">
    <property type="entry name" value="Crispr-associated protein, domain 2"/>
    <property type="match status" value="1"/>
</dbReference>
<dbReference type="SUPFAM" id="SSF117987">
    <property type="entry name" value="CRISPR-associated protein"/>
    <property type="match status" value="2"/>
</dbReference>
<comment type="caution">
    <text evidence="1">The sequence shown here is derived from an EMBL/GenBank/DDBJ whole genome shotgun (WGS) entry which is preliminary data.</text>
</comment>
<dbReference type="CDD" id="cd09727">
    <property type="entry name" value="Cas6_I-E"/>
    <property type="match status" value="1"/>
</dbReference>
<dbReference type="OrthoDB" id="9795689at2"/>
<dbReference type="EMBL" id="WOGT01000003">
    <property type="protein sequence ID" value="MUN54870.1"/>
    <property type="molecule type" value="Genomic_DNA"/>
</dbReference>
<proteinExistence type="predicted"/>
<dbReference type="Proteomes" id="UP000462152">
    <property type="component" value="Unassembled WGS sequence"/>
</dbReference>
<evidence type="ECO:0000313" key="2">
    <source>
        <dbReference type="Proteomes" id="UP000462152"/>
    </source>
</evidence>
<reference evidence="1 2" key="1">
    <citation type="submission" date="2019-12" db="EMBL/GenBank/DDBJ databases">
        <authorList>
            <person name="Li J."/>
            <person name="Shi Y."/>
            <person name="Xu G."/>
            <person name="Xiao D."/>
            <person name="Ran X."/>
        </authorList>
    </citation>
    <scope>NUCLEOTIDE SEQUENCE [LARGE SCALE GENOMIC DNA]</scope>
    <source>
        <strain evidence="1 2">JCM 15915</strain>
    </source>
</reference>
<sequence>MTTLSRIVIDPKSREAVRILSNPRRVHGELARLTDGMKYAQGRLLWRLDRLGEQIVLHIVTPAPVDLAELNGRIGRLGSQPASLDLGAALAKVRPGQRLRFSLRANVIKHVVRAGSTNASKPHLTRGKPMGLIKEEEQQEWLVRQGERFGFSVDRREVVARTLPQERIGKWTADGRRERTVTLNVVQFDGILTVTDPERLLAGLSQGIGKGKAYGFGMLTISPVTHV</sequence>
<dbReference type="SMART" id="SM01101">
    <property type="entry name" value="CRISPR_assoc"/>
    <property type="match status" value="1"/>
</dbReference>
<dbReference type="RefSeq" id="WP_129314929.1">
    <property type="nucleotide sequence ID" value="NZ_NOIQ01000003.1"/>
</dbReference>